<protein>
    <submittedName>
        <fullName evidence="3">Uncharacterized protein</fullName>
    </submittedName>
</protein>
<accession>A0A0R1LN44</accession>
<name>A0A0R1LN44_9LACO</name>
<gene>
    <name evidence="3" type="ORF">FD04_GL002123</name>
</gene>
<reference evidence="3 4" key="1">
    <citation type="journal article" date="2015" name="Genome Announc.">
        <title>Expanding the biotechnology potential of lactobacilli through comparative genomics of 213 strains and associated genera.</title>
        <authorList>
            <person name="Sun Z."/>
            <person name="Harris H.M."/>
            <person name="McCann A."/>
            <person name="Guo C."/>
            <person name="Argimon S."/>
            <person name="Zhang W."/>
            <person name="Yang X."/>
            <person name="Jeffery I.B."/>
            <person name="Cooney J.C."/>
            <person name="Kagawa T.F."/>
            <person name="Liu W."/>
            <person name="Song Y."/>
            <person name="Salvetti E."/>
            <person name="Wrobel A."/>
            <person name="Rasinkangas P."/>
            <person name="Parkhill J."/>
            <person name="Rea M.C."/>
            <person name="O'Sullivan O."/>
            <person name="Ritari J."/>
            <person name="Douillard F.P."/>
            <person name="Paul Ross R."/>
            <person name="Yang R."/>
            <person name="Briner A.E."/>
            <person name="Felis G.E."/>
            <person name="de Vos W.M."/>
            <person name="Barrangou R."/>
            <person name="Klaenhammer T.R."/>
            <person name="Caufield P.W."/>
            <person name="Cui Y."/>
            <person name="Zhang H."/>
            <person name="O'Toole P.W."/>
        </authorList>
    </citation>
    <scope>NUCLEOTIDE SEQUENCE [LARGE SCALE GENOMIC DNA]</scope>
    <source>
        <strain evidence="3 4">DSM 19909</strain>
    </source>
</reference>
<organism evidence="3 4">
    <name type="scientific">Secundilactobacillus odoratitofui DSM 19909 = JCM 15043</name>
    <dbReference type="NCBI Taxonomy" id="1423776"/>
    <lineage>
        <taxon>Bacteria</taxon>
        <taxon>Bacillati</taxon>
        <taxon>Bacillota</taxon>
        <taxon>Bacilli</taxon>
        <taxon>Lactobacillales</taxon>
        <taxon>Lactobacillaceae</taxon>
        <taxon>Secundilactobacillus</taxon>
    </lineage>
</organism>
<dbReference type="AlphaFoldDB" id="A0A0R1LN44"/>
<keyword evidence="1" id="KW-0175">Coiled coil</keyword>
<evidence type="ECO:0000256" key="2">
    <source>
        <dbReference type="SAM" id="Phobius"/>
    </source>
</evidence>
<dbReference type="Proteomes" id="UP000051160">
    <property type="component" value="Unassembled WGS sequence"/>
</dbReference>
<feature type="coiled-coil region" evidence="1">
    <location>
        <begin position="26"/>
        <end position="57"/>
    </location>
</feature>
<keyword evidence="2" id="KW-0472">Membrane</keyword>
<proteinExistence type="predicted"/>
<evidence type="ECO:0000256" key="1">
    <source>
        <dbReference type="SAM" id="Coils"/>
    </source>
</evidence>
<feature type="transmembrane region" description="Helical" evidence="2">
    <location>
        <begin position="6"/>
        <end position="25"/>
    </location>
</feature>
<dbReference type="EMBL" id="AZEE01000030">
    <property type="protein sequence ID" value="KRK97261.1"/>
    <property type="molecule type" value="Genomic_DNA"/>
</dbReference>
<comment type="caution">
    <text evidence="3">The sequence shown here is derived from an EMBL/GenBank/DDBJ whole genome shotgun (WGS) entry which is preliminary data.</text>
</comment>
<dbReference type="RefSeq" id="WP_235805700.1">
    <property type="nucleotide sequence ID" value="NZ_AZEE01000030.1"/>
</dbReference>
<keyword evidence="2" id="KW-0812">Transmembrane</keyword>
<sequence length="57" mass="6657">MGFILSDALIGLMLISLGLVTYVEVHHQLQNQLMTKTERLDEVRAQYEHQMIEIKEE</sequence>
<keyword evidence="4" id="KW-1185">Reference proteome</keyword>
<keyword evidence="2" id="KW-1133">Transmembrane helix</keyword>
<dbReference type="STRING" id="1423776.FD04_GL002123"/>
<evidence type="ECO:0000313" key="3">
    <source>
        <dbReference type="EMBL" id="KRK97261.1"/>
    </source>
</evidence>
<evidence type="ECO:0000313" key="4">
    <source>
        <dbReference type="Proteomes" id="UP000051160"/>
    </source>
</evidence>
<dbReference type="PATRIC" id="fig|1423776.4.peg.2150"/>